<reference evidence="2 3" key="1">
    <citation type="submission" date="2014-11" db="EMBL/GenBank/DDBJ databases">
        <authorList>
            <person name="Zhu J."/>
            <person name="Qi W."/>
            <person name="Song R."/>
        </authorList>
    </citation>
    <scope>NUCLEOTIDE SEQUENCE [LARGE SCALE GENOMIC DNA]</scope>
</reference>
<dbReference type="InterPro" id="IPR008271">
    <property type="entry name" value="Ser/Thr_kinase_AS"/>
</dbReference>
<dbReference type="Proteomes" id="UP000041254">
    <property type="component" value="Unassembled WGS sequence"/>
</dbReference>
<name>A0A0G4ECN0_VITBC</name>
<evidence type="ECO:0008006" key="4">
    <source>
        <dbReference type="Google" id="ProtNLM"/>
    </source>
</evidence>
<dbReference type="InterPro" id="IPR011009">
    <property type="entry name" value="Kinase-like_dom_sf"/>
</dbReference>
<sequence length="542" mass="61517">MWFFLIDECAGWPLPIATSRAGAELERQGQPLFPEAVEVFKTVCQPQSVYCVVSLESSQTELDAVDFWNSHGKSNVLPDIDDDVFTIDGVEYQIKSAHGANAVALFVDIAKGAISSPISMDTSPGRTHGQAALSTKEVIIKMAMDEERQRDIDDEKDGYETLWRLIHSKGKIYELPRIPHYYQPTNPEEADVLSKFLIIERLHGISFADLLGFHAASEIDWDTKVLVRALDTGEERRIAFGTFVIAQLFQGVHSLHQSGLQHCDLKKGNVFLPTYPQGDAAHLGPYRAPITVYDEELYVSTELKPSNLMLIDFSHPNTMASEDDCGDIRDNVANIALEICDRMSGADSLRSKIATFLSSCSFHSYVKRKALRLEEAELTDERVDIFLALLGGPEEWQKEMGRKLHTYSLIWRIIPPEERLRALQQSDQAKRDFLGRYPDKAAVAEFVEWLSECSTSAREMKFLRDIKELALTGGEKREARGVRPSRERRSGEARREKRERSRSRSPLRAAHDMDEGDFGEMTMDARARRRLQRERRRHAEGK</sequence>
<dbReference type="AlphaFoldDB" id="A0A0G4ECN0"/>
<accession>A0A0G4ECN0</accession>
<evidence type="ECO:0000256" key="1">
    <source>
        <dbReference type="SAM" id="MobiDB-lite"/>
    </source>
</evidence>
<dbReference type="InParanoid" id="A0A0G4ECN0"/>
<dbReference type="PROSITE" id="PS00108">
    <property type="entry name" value="PROTEIN_KINASE_ST"/>
    <property type="match status" value="1"/>
</dbReference>
<dbReference type="VEuPathDB" id="CryptoDB:Vbra_3640"/>
<keyword evidence="3" id="KW-1185">Reference proteome</keyword>
<dbReference type="EMBL" id="CDMY01000130">
    <property type="protein sequence ID" value="CEL93061.1"/>
    <property type="molecule type" value="Genomic_DNA"/>
</dbReference>
<evidence type="ECO:0000313" key="3">
    <source>
        <dbReference type="Proteomes" id="UP000041254"/>
    </source>
</evidence>
<dbReference type="GO" id="GO:0004672">
    <property type="term" value="F:protein kinase activity"/>
    <property type="evidence" value="ECO:0007669"/>
    <property type="project" value="InterPro"/>
</dbReference>
<proteinExistence type="predicted"/>
<evidence type="ECO:0000313" key="2">
    <source>
        <dbReference type="EMBL" id="CEL93061.1"/>
    </source>
</evidence>
<protein>
    <recommendedName>
        <fullName evidence="4">Protein kinase domain-containing protein</fullName>
    </recommendedName>
</protein>
<feature type="compositionally biased region" description="Basic residues" evidence="1">
    <location>
        <begin position="527"/>
        <end position="542"/>
    </location>
</feature>
<dbReference type="PhylomeDB" id="A0A0G4ECN0"/>
<dbReference type="Gene3D" id="1.10.510.10">
    <property type="entry name" value="Transferase(Phosphotransferase) domain 1"/>
    <property type="match status" value="1"/>
</dbReference>
<organism evidence="2 3">
    <name type="scientific">Vitrella brassicaformis (strain CCMP3155)</name>
    <dbReference type="NCBI Taxonomy" id="1169540"/>
    <lineage>
        <taxon>Eukaryota</taxon>
        <taxon>Sar</taxon>
        <taxon>Alveolata</taxon>
        <taxon>Colpodellida</taxon>
        <taxon>Vitrellaceae</taxon>
        <taxon>Vitrella</taxon>
    </lineage>
</organism>
<feature type="compositionally biased region" description="Basic and acidic residues" evidence="1">
    <location>
        <begin position="475"/>
        <end position="499"/>
    </location>
</feature>
<feature type="region of interest" description="Disordered" evidence="1">
    <location>
        <begin position="475"/>
        <end position="542"/>
    </location>
</feature>
<gene>
    <name evidence="2" type="ORF">Vbra_3640</name>
</gene>
<dbReference type="SUPFAM" id="SSF56112">
    <property type="entry name" value="Protein kinase-like (PK-like)"/>
    <property type="match status" value="1"/>
</dbReference>